<evidence type="ECO:0000256" key="15">
    <source>
        <dbReference type="ARBA" id="ARBA00038456"/>
    </source>
</evidence>
<evidence type="ECO:0000256" key="12">
    <source>
        <dbReference type="ARBA" id="ARBA00023273"/>
    </source>
</evidence>
<evidence type="ECO:0000256" key="6">
    <source>
        <dbReference type="ARBA" id="ARBA00022703"/>
    </source>
</evidence>
<name>A0A1G8JA88_9NOCA</name>
<evidence type="ECO:0000313" key="27">
    <source>
        <dbReference type="Proteomes" id="UP000183263"/>
    </source>
</evidence>
<keyword evidence="11" id="KW-0472">Membrane</keyword>
<evidence type="ECO:0000256" key="2">
    <source>
        <dbReference type="ARBA" id="ARBA00004496"/>
    </source>
</evidence>
<evidence type="ECO:0000256" key="1">
    <source>
        <dbReference type="ARBA" id="ARBA00004170"/>
    </source>
</evidence>
<comment type="catalytic activity">
    <reaction evidence="22">
        <text>dodecanoyl-CoA + H2O = dodecanoate + CoA + H(+)</text>
        <dbReference type="Rhea" id="RHEA:30135"/>
        <dbReference type="ChEBI" id="CHEBI:15377"/>
        <dbReference type="ChEBI" id="CHEBI:15378"/>
        <dbReference type="ChEBI" id="CHEBI:18262"/>
        <dbReference type="ChEBI" id="CHEBI:57287"/>
        <dbReference type="ChEBI" id="CHEBI:57375"/>
    </reaction>
    <physiologicalReaction direction="left-to-right" evidence="22">
        <dbReference type="Rhea" id="RHEA:30136"/>
    </physiologicalReaction>
</comment>
<dbReference type="GO" id="GO:0005737">
    <property type="term" value="C:cytoplasm"/>
    <property type="evidence" value="ECO:0007669"/>
    <property type="project" value="UniProtKB-SubCell"/>
</dbReference>
<evidence type="ECO:0000256" key="22">
    <source>
        <dbReference type="ARBA" id="ARBA00048074"/>
    </source>
</evidence>
<evidence type="ECO:0000256" key="3">
    <source>
        <dbReference type="ARBA" id="ARBA00004632"/>
    </source>
</evidence>
<keyword evidence="10" id="KW-0443">Lipid metabolism</keyword>
<organism evidence="26 27">
    <name type="scientific">Rhodococcus triatomae</name>
    <dbReference type="NCBI Taxonomy" id="300028"/>
    <lineage>
        <taxon>Bacteria</taxon>
        <taxon>Bacillati</taxon>
        <taxon>Actinomycetota</taxon>
        <taxon>Actinomycetes</taxon>
        <taxon>Mycobacteriales</taxon>
        <taxon>Nocardiaceae</taxon>
        <taxon>Rhodococcus</taxon>
    </lineage>
</organism>
<evidence type="ECO:0000256" key="20">
    <source>
        <dbReference type="ARBA" id="ARBA00047734"/>
    </source>
</evidence>
<evidence type="ECO:0000256" key="16">
    <source>
        <dbReference type="ARBA" id="ARBA00038848"/>
    </source>
</evidence>
<dbReference type="RefSeq" id="WP_072738466.1">
    <property type="nucleotide sequence ID" value="NZ_CP048813.1"/>
</dbReference>
<evidence type="ECO:0000256" key="11">
    <source>
        <dbReference type="ARBA" id="ARBA00023136"/>
    </source>
</evidence>
<evidence type="ECO:0000256" key="4">
    <source>
        <dbReference type="ARBA" id="ARBA00022475"/>
    </source>
</evidence>
<dbReference type="AlphaFoldDB" id="A0A1G8JA88"/>
<keyword evidence="7" id="KW-0378">Hydrolase</keyword>
<comment type="catalytic activity">
    <reaction evidence="20">
        <text>hexadecanoyl-CoA + H2O = hexadecanoate + CoA + H(+)</text>
        <dbReference type="Rhea" id="RHEA:16645"/>
        <dbReference type="ChEBI" id="CHEBI:7896"/>
        <dbReference type="ChEBI" id="CHEBI:15377"/>
        <dbReference type="ChEBI" id="CHEBI:15378"/>
        <dbReference type="ChEBI" id="CHEBI:57287"/>
        <dbReference type="ChEBI" id="CHEBI:57379"/>
        <dbReference type="EC" id="3.1.2.2"/>
    </reaction>
    <physiologicalReaction direction="left-to-right" evidence="20">
        <dbReference type="Rhea" id="RHEA:16646"/>
    </physiologicalReaction>
</comment>
<accession>A0A1G8JA88</accession>
<dbReference type="SUPFAM" id="SSF54637">
    <property type="entry name" value="Thioesterase/thiol ester dehydrase-isomerase"/>
    <property type="match status" value="1"/>
</dbReference>
<dbReference type="Proteomes" id="UP000183263">
    <property type="component" value="Unassembled WGS sequence"/>
</dbReference>
<evidence type="ECO:0000256" key="13">
    <source>
        <dbReference type="ARBA" id="ARBA00035852"/>
    </source>
</evidence>
<dbReference type="PANTHER" id="PTHR12418:SF19">
    <property type="entry name" value="ACYL-COENZYME A THIOESTERASE THEM4"/>
    <property type="match status" value="1"/>
</dbReference>
<evidence type="ECO:0000256" key="17">
    <source>
        <dbReference type="ARBA" id="ARBA00040123"/>
    </source>
</evidence>
<evidence type="ECO:0000256" key="19">
    <source>
        <dbReference type="ARBA" id="ARBA00047588"/>
    </source>
</evidence>
<evidence type="ECO:0000259" key="25">
    <source>
        <dbReference type="Pfam" id="PF03061"/>
    </source>
</evidence>
<feature type="domain" description="Thioesterase" evidence="25">
    <location>
        <begin position="127"/>
        <end position="200"/>
    </location>
</feature>
<gene>
    <name evidence="26" type="ORF">SAMN05444695_106126</name>
</gene>
<evidence type="ECO:0000256" key="5">
    <source>
        <dbReference type="ARBA" id="ARBA00022490"/>
    </source>
</evidence>
<evidence type="ECO:0000256" key="8">
    <source>
        <dbReference type="ARBA" id="ARBA00022832"/>
    </source>
</evidence>
<evidence type="ECO:0000256" key="14">
    <source>
        <dbReference type="ARBA" id="ARBA00037002"/>
    </source>
</evidence>
<dbReference type="EMBL" id="FNDN01000006">
    <property type="protein sequence ID" value="SDI28179.1"/>
    <property type="molecule type" value="Genomic_DNA"/>
</dbReference>
<dbReference type="EC" id="3.1.2.2" evidence="16"/>
<comment type="catalytic activity">
    <reaction evidence="23">
        <text>tetradecanoyl-CoA + H2O = tetradecanoate + CoA + H(+)</text>
        <dbReference type="Rhea" id="RHEA:40119"/>
        <dbReference type="ChEBI" id="CHEBI:15377"/>
        <dbReference type="ChEBI" id="CHEBI:15378"/>
        <dbReference type="ChEBI" id="CHEBI:30807"/>
        <dbReference type="ChEBI" id="CHEBI:57287"/>
        <dbReference type="ChEBI" id="CHEBI:57385"/>
    </reaction>
    <physiologicalReaction direction="left-to-right" evidence="23">
        <dbReference type="Rhea" id="RHEA:40120"/>
    </physiologicalReaction>
</comment>
<keyword evidence="5" id="KW-0963">Cytoplasm</keyword>
<protein>
    <recommendedName>
        <fullName evidence="17">Acyl-coenzyme A thioesterase THEM4</fullName>
        <ecNumber evidence="16">3.1.2.2</ecNumber>
    </recommendedName>
    <alternativeName>
        <fullName evidence="18">Thioesterase superfamily member 4</fullName>
    </alternativeName>
</protein>
<keyword evidence="9" id="KW-0809">Transit peptide</keyword>
<dbReference type="InterPro" id="IPR029069">
    <property type="entry name" value="HotDog_dom_sf"/>
</dbReference>
<keyword evidence="8" id="KW-0276">Fatty acid metabolism</keyword>
<evidence type="ECO:0000256" key="9">
    <source>
        <dbReference type="ARBA" id="ARBA00022946"/>
    </source>
</evidence>
<keyword evidence="6" id="KW-0053">Apoptosis</keyword>
<evidence type="ECO:0000256" key="23">
    <source>
        <dbReference type="ARBA" id="ARBA00048180"/>
    </source>
</evidence>
<dbReference type="CDD" id="cd03443">
    <property type="entry name" value="PaaI_thioesterase"/>
    <property type="match status" value="1"/>
</dbReference>
<comment type="similarity">
    <text evidence="15">Belongs to the THEM4/THEM5 thioesterase family.</text>
</comment>
<evidence type="ECO:0000313" key="26">
    <source>
        <dbReference type="EMBL" id="SDI28179.1"/>
    </source>
</evidence>
<dbReference type="GO" id="GO:0016020">
    <property type="term" value="C:membrane"/>
    <property type="evidence" value="ECO:0007669"/>
    <property type="project" value="UniProtKB-SubCell"/>
</dbReference>
<sequence>MTQHGESAGETVREDDEYEHHGGFPKFAPVAAGPDWPRFVAAMRDLQDRAVSVNVPDDVLAEVSDRVEELVDTLSPYIVPEGQSPSGRAIELPGRGSLLMLPWTIEKFGPEGVRSRGVFRRFHLGGNGAAHGGTLPLLFDDMMGMIVHAYGRPISRTAYLHVNYRAITPLDTELTVEGSVDRVEGRKTYVTARLMHGDTLLADCEALMLELLPGQA</sequence>
<dbReference type="Gene3D" id="3.10.129.10">
    <property type="entry name" value="Hotdog Thioesterase"/>
    <property type="match status" value="1"/>
</dbReference>
<evidence type="ECO:0000256" key="24">
    <source>
        <dbReference type="SAM" id="MobiDB-lite"/>
    </source>
</evidence>
<evidence type="ECO:0000256" key="7">
    <source>
        <dbReference type="ARBA" id="ARBA00022801"/>
    </source>
</evidence>
<dbReference type="InterPro" id="IPR052365">
    <property type="entry name" value="THEM4/THEM5_acyl-CoA_thioest"/>
</dbReference>
<comment type="catalytic activity">
    <reaction evidence="13">
        <text>(5Z,8Z,11Z,14Z)-eicosatetraenoyl-CoA + H2O = (5Z,8Z,11Z,14Z)-eicosatetraenoate + CoA + H(+)</text>
        <dbReference type="Rhea" id="RHEA:40151"/>
        <dbReference type="ChEBI" id="CHEBI:15377"/>
        <dbReference type="ChEBI" id="CHEBI:15378"/>
        <dbReference type="ChEBI" id="CHEBI:32395"/>
        <dbReference type="ChEBI" id="CHEBI:57287"/>
        <dbReference type="ChEBI" id="CHEBI:57368"/>
    </reaction>
    <physiologicalReaction direction="left-to-right" evidence="13">
        <dbReference type="Rhea" id="RHEA:40152"/>
    </physiologicalReaction>
</comment>
<keyword evidence="27" id="KW-1185">Reference proteome</keyword>
<dbReference type="GO" id="GO:0006631">
    <property type="term" value="P:fatty acid metabolic process"/>
    <property type="evidence" value="ECO:0007669"/>
    <property type="project" value="UniProtKB-KW"/>
</dbReference>
<evidence type="ECO:0000256" key="10">
    <source>
        <dbReference type="ARBA" id="ARBA00023098"/>
    </source>
</evidence>
<feature type="region of interest" description="Disordered" evidence="24">
    <location>
        <begin position="1"/>
        <end position="26"/>
    </location>
</feature>
<reference evidence="26 27" key="1">
    <citation type="submission" date="2016-10" db="EMBL/GenBank/DDBJ databases">
        <authorList>
            <person name="de Groot N.N."/>
        </authorList>
    </citation>
    <scope>NUCLEOTIDE SEQUENCE [LARGE SCALE GENOMIC DNA]</scope>
    <source>
        <strain evidence="26 27">DSM 44892</strain>
    </source>
</reference>
<dbReference type="InterPro" id="IPR006683">
    <property type="entry name" value="Thioestr_dom"/>
</dbReference>
<keyword evidence="12" id="KW-0966">Cell projection</keyword>
<dbReference type="GO" id="GO:0016787">
    <property type="term" value="F:hydrolase activity"/>
    <property type="evidence" value="ECO:0007669"/>
    <property type="project" value="UniProtKB-KW"/>
</dbReference>
<dbReference type="PANTHER" id="PTHR12418">
    <property type="entry name" value="ACYL-COENZYME A THIOESTERASE THEM4"/>
    <property type="match status" value="1"/>
</dbReference>
<dbReference type="Pfam" id="PF03061">
    <property type="entry name" value="4HBT"/>
    <property type="match status" value="1"/>
</dbReference>
<comment type="catalytic activity">
    <reaction evidence="14">
        <text>(9Z)-octadecenoyl-CoA + H2O = (9Z)-octadecenoate + CoA + H(+)</text>
        <dbReference type="Rhea" id="RHEA:40139"/>
        <dbReference type="ChEBI" id="CHEBI:15377"/>
        <dbReference type="ChEBI" id="CHEBI:15378"/>
        <dbReference type="ChEBI" id="CHEBI:30823"/>
        <dbReference type="ChEBI" id="CHEBI:57287"/>
        <dbReference type="ChEBI" id="CHEBI:57387"/>
    </reaction>
    <physiologicalReaction direction="left-to-right" evidence="14">
        <dbReference type="Rhea" id="RHEA:40140"/>
    </physiologicalReaction>
</comment>
<comment type="catalytic activity">
    <reaction evidence="21">
        <text>decanoyl-CoA + H2O = decanoate + CoA + H(+)</text>
        <dbReference type="Rhea" id="RHEA:40059"/>
        <dbReference type="ChEBI" id="CHEBI:15377"/>
        <dbReference type="ChEBI" id="CHEBI:15378"/>
        <dbReference type="ChEBI" id="CHEBI:27689"/>
        <dbReference type="ChEBI" id="CHEBI:57287"/>
        <dbReference type="ChEBI" id="CHEBI:61430"/>
    </reaction>
    <physiologicalReaction direction="left-to-right" evidence="21">
        <dbReference type="Rhea" id="RHEA:40060"/>
    </physiologicalReaction>
</comment>
<keyword evidence="4" id="KW-1003">Cell membrane</keyword>
<comment type="catalytic activity">
    <reaction evidence="19">
        <text>octanoyl-CoA + H2O = octanoate + CoA + H(+)</text>
        <dbReference type="Rhea" id="RHEA:30143"/>
        <dbReference type="ChEBI" id="CHEBI:15377"/>
        <dbReference type="ChEBI" id="CHEBI:15378"/>
        <dbReference type="ChEBI" id="CHEBI:25646"/>
        <dbReference type="ChEBI" id="CHEBI:57287"/>
        <dbReference type="ChEBI" id="CHEBI:57386"/>
    </reaction>
    <physiologicalReaction direction="left-to-right" evidence="19">
        <dbReference type="Rhea" id="RHEA:30144"/>
    </physiologicalReaction>
</comment>
<evidence type="ECO:0000256" key="18">
    <source>
        <dbReference type="ARBA" id="ARBA00043210"/>
    </source>
</evidence>
<dbReference type="OrthoDB" id="3474675at2"/>
<comment type="subcellular location">
    <subcellularLocation>
        <location evidence="3">Cell projection</location>
        <location evidence="3">Ruffle membrane</location>
    </subcellularLocation>
    <subcellularLocation>
        <location evidence="2">Cytoplasm</location>
    </subcellularLocation>
    <subcellularLocation>
        <location evidence="1">Membrane</location>
        <topology evidence="1">Peripheral membrane protein</topology>
    </subcellularLocation>
</comment>
<evidence type="ECO:0000256" key="21">
    <source>
        <dbReference type="ARBA" id="ARBA00047969"/>
    </source>
</evidence>
<proteinExistence type="inferred from homology"/>